<dbReference type="PANTHER" id="PTHR47165">
    <property type="entry name" value="OS03G0429900 PROTEIN"/>
    <property type="match status" value="1"/>
</dbReference>
<evidence type="ECO:0000313" key="1">
    <source>
        <dbReference type="EMBL" id="RYR08647.1"/>
    </source>
</evidence>
<keyword evidence="2" id="KW-1185">Reference proteome</keyword>
<dbReference type="AlphaFoldDB" id="A0A444Z367"/>
<proteinExistence type="predicted"/>
<accession>A0A444Z367</accession>
<comment type="caution">
    <text evidence="1">The sequence shown here is derived from an EMBL/GenBank/DDBJ whole genome shotgun (WGS) entry which is preliminary data.</text>
</comment>
<dbReference type="EMBL" id="SDMP01000015">
    <property type="protein sequence ID" value="RYR08647.1"/>
    <property type="molecule type" value="Genomic_DNA"/>
</dbReference>
<dbReference type="SUPFAM" id="SSF50249">
    <property type="entry name" value="Nucleic acid-binding proteins"/>
    <property type="match status" value="1"/>
</dbReference>
<protein>
    <submittedName>
        <fullName evidence="1">Uncharacterized protein</fullName>
    </submittedName>
</protein>
<dbReference type="PANTHER" id="PTHR47165:SF4">
    <property type="entry name" value="OS03G0429900 PROTEIN"/>
    <property type="match status" value="1"/>
</dbReference>
<name>A0A444Z367_ARAHY</name>
<evidence type="ECO:0000313" key="2">
    <source>
        <dbReference type="Proteomes" id="UP000289738"/>
    </source>
</evidence>
<reference evidence="1 2" key="1">
    <citation type="submission" date="2019-01" db="EMBL/GenBank/DDBJ databases">
        <title>Sequencing of cultivated peanut Arachis hypogaea provides insights into genome evolution and oil improvement.</title>
        <authorList>
            <person name="Chen X."/>
        </authorList>
    </citation>
    <scope>NUCLEOTIDE SEQUENCE [LARGE SCALE GENOMIC DNA]</scope>
    <source>
        <strain evidence="2">cv. Fuhuasheng</strain>
        <tissue evidence="1">Leaves</tissue>
    </source>
</reference>
<gene>
    <name evidence="1" type="ORF">Ahy_B05g076446</name>
</gene>
<organism evidence="1 2">
    <name type="scientific">Arachis hypogaea</name>
    <name type="common">Peanut</name>
    <dbReference type="NCBI Taxonomy" id="3818"/>
    <lineage>
        <taxon>Eukaryota</taxon>
        <taxon>Viridiplantae</taxon>
        <taxon>Streptophyta</taxon>
        <taxon>Embryophyta</taxon>
        <taxon>Tracheophyta</taxon>
        <taxon>Spermatophyta</taxon>
        <taxon>Magnoliopsida</taxon>
        <taxon>eudicotyledons</taxon>
        <taxon>Gunneridae</taxon>
        <taxon>Pentapetalae</taxon>
        <taxon>rosids</taxon>
        <taxon>fabids</taxon>
        <taxon>Fabales</taxon>
        <taxon>Fabaceae</taxon>
        <taxon>Papilionoideae</taxon>
        <taxon>50 kb inversion clade</taxon>
        <taxon>dalbergioids sensu lato</taxon>
        <taxon>Dalbergieae</taxon>
        <taxon>Pterocarpus clade</taxon>
        <taxon>Arachis</taxon>
    </lineage>
</organism>
<dbReference type="InterPro" id="IPR012340">
    <property type="entry name" value="NA-bd_OB-fold"/>
</dbReference>
<dbReference type="Proteomes" id="UP000289738">
    <property type="component" value="Chromosome B05"/>
</dbReference>
<sequence length="425" mass="48410">MISLFKSLISNGVVYAFAYFRVYNNRGSYHTTSHHFRMFVQAIPTVRPSFCNAILLYSIKLVPFTKIMGYFSQHPFLVDVARVITGVEGERKYVKDGKLIDMLLNVAVLGEMVERIKDFVAAGEQQVPVVIFQFATVKTFRGLHRCHEKPPHVEEKDVTHRIEEGDDILSSLRLVAVAERGAPSSPSRLRVWGFEEREKLAEERETVCCREASQYLSILSSKLAYVAEDEVLYSIERKTIKELRAVGFYIVLATVLDVEPALIWWYKSCVCSVKAKANADTYFYDGCNKDVNHVVDMYKLDLLVFYGTATTTFVVFDKEATALFGWTCTEMVKELNEKGKAGKDPIGFKEFLFKVELKTTGWCDSYDVSLISFELTILARWRDTQGLVKSGIAPAGPTTHFDGDDFLIFEKKRSIEQLKLSKEFE</sequence>
<dbReference type="Gene3D" id="2.40.50.140">
    <property type="entry name" value="Nucleic acid-binding proteins"/>
    <property type="match status" value="1"/>
</dbReference>